<comment type="caution">
    <text evidence="1">The sequence shown here is derived from an EMBL/GenBank/DDBJ whole genome shotgun (WGS) entry which is preliminary data.</text>
</comment>
<gene>
    <name evidence="1" type="ORF">GOP47_0005095</name>
</gene>
<keyword evidence="2" id="KW-1185">Reference proteome</keyword>
<evidence type="ECO:0000313" key="1">
    <source>
        <dbReference type="EMBL" id="KAI5079616.1"/>
    </source>
</evidence>
<reference evidence="1 2" key="1">
    <citation type="submission" date="2021-01" db="EMBL/GenBank/DDBJ databases">
        <title>Adiantum capillus-veneris genome.</title>
        <authorList>
            <person name="Fang Y."/>
            <person name="Liao Q."/>
        </authorList>
    </citation>
    <scope>NUCLEOTIDE SEQUENCE [LARGE SCALE GENOMIC DNA]</scope>
    <source>
        <strain evidence="1">H3</strain>
        <tissue evidence="1">Leaf</tissue>
    </source>
</reference>
<dbReference type="Proteomes" id="UP000886520">
    <property type="component" value="Chromosome 5"/>
</dbReference>
<dbReference type="AlphaFoldDB" id="A0A9D4ZNA7"/>
<dbReference type="EMBL" id="JABFUD020000005">
    <property type="protein sequence ID" value="KAI5079616.1"/>
    <property type="molecule type" value="Genomic_DNA"/>
</dbReference>
<evidence type="ECO:0000313" key="2">
    <source>
        <dbReference type="Proteomes" id="UP000886520"/>
    </source>
</evidence>
<sequence length="79" mass="9219">MLRSKVFENRSLPTCQDTVQLHKRKPFTKILFWSRHGIKLRTISRIPRILKGLFFQPLSICKAEKLLICVPSWTVPGLT</sequence>
<accession>A0A9D4ZNA7</accession>
<name>A0A9D4ZNA7_ADICA</name>
<organism evidence="1 2">
    <name type="scientific">Adiantum capillus-veneris</name>
    <name type="common">Maidenhair fern</name>
    <dbReference type="NCBI Taxonomy" id="13818"/>
    <lineage>
        <taxon>Eukaryota</taxon>
        <taxon>Viridiplantae</taxon>
        <taxon>Streptophyta</taxon>
        <taxon>Embryophyta</taxon>
        <taxon>Tracheophyta</taxon>
        <taxon>Polypodiopsida</taxon>
        <taxon>Polypodiidae</taxon>
        <taxon>Polypodiales</taxon>
        <taxon>Pteridineae</taxon>
        <taxon>Pteridaceae</taxon>
        <taxon>Vittarioideae</taxon>
        <taxon>Adiantum</taxon>
    </lineage>
</organism>
<proteinExistence type="predicted"/>
<protein>
    <submittedName>
        <fullName evidence="1">Uncharacterized protein</fullName>
    </submittedName>
</protein>